<evidence type="ECO:0000313" key="1">
    <source>
        <dbReference type="EMBL" id="MCD1294731.1"/>
    </source>
</evidence>
<comment type="caution">
    <text evidence="1">The sequence shown here is derived from an EMBL/GenBank/DDBJ whole genome shotgun (WGS) entry which is preliminary data.</text>
</comment>
<protein>
    <submittedName>
        <fullName evidence="1">Uncharacterized protein</fullName>
    </submittedName>
</protein>
<organism evidence="1 2">
    <name type="scientific">Methanooceanicella nereidis</name>
    <dbReference type="NCBI Taxonomy" id="2052831"/>
    <lineage>
        <taxon>Archaea</taxon>
        <taxon>Methanobacteriati</taxon>
        <taxon>Methanobacteriota</taxon>
        <taxon>Stenosarchaea group</taxon>
        <taxon>Methanomicrobia</taxon>
        <taxon>Methanocellales</taxon>
        <taxon>Methanocellaceae</taxon>
        <taxon>Methanooceanicella</taxon>
    </lineage>
</organism>
<gene>
    <name evidence="1" type="ORF">CUJ83_06930</name>
</gene>
<dbReference type="EMBL" id="PGCK01000005">
    <property type="protein sequence ID" value="MCD1294731.1"/>
    <property type="molecule type" value="Genomic_DNA"/>
</dbReference>
<proteinExistence type="predicted"/>
<keyword evidence="2" id="KW-1185">Reference proteome</keyword>
<accession>A0AAP2W749</accession>
<name>A0AAP2W749_9EURY</name>
<evidence type="ECO:0000313" key="2">
    <source>
        <dbReference type="Proteomes" id="UP001320159"/>
    </source>
</evidence>
<feature type="non-terminal residue" evidence="1">
    <location>
        <position position="1"/>
    </location>
</feature>
<dbReference type="AlphaFoldDB" id="A0AAP2W749"/>
<dbReference type="Proteomes" id="UP001320159">
    <property type="component" value="Unassembled WGS sequence"/>
</dbReference>
<reference evidence="1 2" key="1">
    <citation type="submission" date="2017-11" db="EMBL/GenBank/DDBJ databases">
        <title>Isolation and Characterization of Family Methanocellaceae Species from Potential Methane Hydrate Area Offshore Southwestern Taiwan.</title>
        <authorList>
            <person name="Zhang W.-L."/>
            <person name="Chen W.-C."/>
            <person name="Lai M.-C."/>
            <person name="Chen S.-C."/>
        </authorList>
    </citation>
    <scope>NUCLEOTIDE SEQUENCE [LARGE SCALE GENOMIC DNA]</scope>
    <source>
        <strain evidence="1 2">CWC-04</strain>
    </source>
</reference>
<sequence length="66" mass="7758">RFSFHTQKTTDKLITPPILTNQKHHKNKQQHHNQLNTITTTGLKGSQRTFLKIIIIIKNLVYPRAR</sequence>